<dbReference type="EMBL" id="CAKKLH010000112">
    <property type="protein sequence ID" value="CAH0103659.1"/>
    <property type="molecule type" value="Genomic_DNA"/>
</dbReference>
<evidence type="ECO:0000259" key="3">
    <source>
        <dbReference type="Pfam" id="PF00135"/>
    </source>
</evidence>
<dbReference type="Proteomes" id="UP000789390">
    <property type="component" value="Unassembled WGS sequence"/>
</dbReference>
<keyword evidence="1" id="KW-0325">Glycoprotein</keyword>
<dbReference type="OrthoDB" id="19653at2759"/>
<reference evidence="4" key="1">
    <citation type="submission" date="2021-11" db="EMBL/GenBank/DDBJ databases">
        <authorList>
            <person name="Schell T."/>
        </authorList>
    </citation>
    <scope>NUCLEOTIDE SEQUENCE</scope>
    <source>
        <strain evidence="4">M5</strain>
    </source>
</reference>
<dbReference type="SUPFAM" id="SSF53474">
    <property type="entry name" value="alpha/beta-Hydrolases"/>
    <property type="match status" value="1"/>
</dbReference>
<dbReference type="InterPro" id="IPR002018">
    <property type="entry name" value="CarbesteraseB"/>
</dbReference>
<dbReference type="PROSITE" id="PS51257">
    <property type="entry name" value="PROKAR_LIPOPROTEIN"/>
    <property type="match status" value="1"/>
</dbReference>
<sequence>MEKSFKCFNCLLLLTALFSSCWAESLDAPASQIADVIPEDSSLIINTLSGQVRGMTAVAATAKEVDVWNGIPLGELRFRHPKPMDPWNDIRDT</sequence>
<proteinExistence type="predicted"/>
<dbReference type="InterPro" id="IPR029058">
    <property type="entry name" value="AB_hydrolase_fold"/>
</dbReference>
<keyword evidence="5" id="KW-1185">Reference proteome</keyword>
<feature type="chain" id="PRO_5035191306" description="Carboxylesterase type B domain-containing protein" evidence="2">
    <location>
        <begin position="24"/>
        <end position="93"/>
    </location>
</feature>
<evidence type="ECO:0000313" key="4">
    <source>
        <dbReference type="EMBL" id="CAH0103659.1"/>
    </source>
</evidence>
<organism evidence="4 5">
    <name type="scientific">Daphnia galeata</name>
    <dbReference type="NCBI Taxonomy" id="27404"/>
    <lineage>
        <taxon>Eukaryota</taxon>
        <taxon>Metazoa</taxon>
        <taxon>Ecdysozoa</taxon>
        <taxon>Arthropoda</taxon>
        <taxon>Crustacea</taxon>
        <taxon>Branchiopoda</taxon>
        <taxon>Diplostraca</taxon>
        <taxon>Cladocera</taxon>
        <taxon>Anomopoda</taxon>
        <taxon>Daphniidae</taxon>
        <taxon>Daphnia</taxon>
    </lineage>
</organism>
<name>A0A8J2W3I8_9CRUS</name>
<accession>A0A8J2W3I8</accession>
<evidence type="ECO:0000313" key="5">
    <source>
        <dbReference type="Proteomes" id="UP000789390"/>
    </source>
</evidence>
<evidence type="ECO:0000256" key="1">
    <source>
        <dbReference type="ARBA" id="ARBA00023180"/>
    </source>
</evidence>
<feature type="signal peptide" evidence="2">
    <location>
        <begin position="1"/>
        <end position="23"/>
    </location>
</feature>
<comment type="caution">
    <text evidence="4">The sequence shown here is derived from an EMBL/GenBank/DDBJ whole genome shotgun (WGS) entry which is preliminary data.</text>
</comment>
<keyword evidence="2" id="KW-0732">Signal</keyword>
<dbReference type="AlphaFoldDB" id="A0A8J2W3I8"/>
<dbReference type="Pfam" id="PF00135">
    <property type="entry name" value="COesterase"/>
    <property type="match status" value="1"/>
</dbReference>
<evidence type="ECO:0000256" key="2">
    <source>
        <dbReference type="SAM" id="SignalP"/>
    </source>
</evidence>
<feature type="domain" description="Carboxylesterase type B" evidence="3">
    <location>
        <begin position="42"/>
        <end position="93"/>
    </location>
</feature>
<protein>
    <recommendedName>
        <fullName evidence="3">Carboxylesterase type B domain-containing protein</fullName>
    </recommendedName>
</protein>
<dbReference type="Gene3D" id="3.40.50.1820">
    <property type="entry name" value="alpha/beta hydrolase"/>
    <property type="match status" value="1"/>
</dbReference>
<gene>
    <name evidence="4" type="ORF">DGAL_LOCUS6241</name>
</gene>